<sequence length="58" mass="6091">MGGEGPAQRLEEPGLFQMLLAVLSLIATIKATSQGHMLLITSTQEPEARGSLVSLRAA</sequence>
<dbReference type="AlphaFoldDB" id="A6IYY3"/>
<dbReference type="EMBL" id="CH473972">
    <property type="protein sequence ID" value="EDL92461.1"/>
    <property type="molecule type" value="Genomic_DNA"/>
</dbReference>
<evidence type="ECO:0000313" key="1">
    <source>
        <dbReference type="EMBL" id="EDL92461.1"/>
    </source>
</evidence>
<name>A6IYY3_RAT</name>
<evidence type="ECO:0000313" key="2">
    <source>
        <dbReference type="Proteomes" id="UP000234681"/>
    </source>
</evidence>
<proteinExistence type="predicted"/>
<organism evidence="1 2">
    <name type="scientific">Rattus norvegicus</name>
    <name type="common">Rat</name>
    <dbReference type="NCBI Taxonomy" id="10116"/>
    <lineage>
        <taxon>Eukaryota</taxon>
        <taxon>Metazoa</taxon>
        <taxon>Chordata</taxon>
        <taxon>Craniata</taxon>
        <taxon>Vertebrata</taxon>
        <taxon>Euteleostomi</taxon>
        <taxon>Mammalia</taxon>
        <taxon>Eutheria</taxon>
        <taxon>Euarchontoglires</taxon>
        <taxon>Glires</taxon>
        <taxon>Rodentia</taxon>
        <taxon>Myomorpha</taxon>
        <taxon>Muroidea</taxon>
        <taxon>Muridae</taxon>
        <taxon>Murinae</taxon>
        <taxon>Rattus</taxon>
    </lineage>
</organism>
<gene>
    <name evidence="1" type="ORF">rCG_51430</name>
</gene>
<accession>A6IYY3</accession>
<dbReference type="Proteomes" id="UP000234681">
    <property type="component" value="Chromosome 19"/>
</dbReference>
<reference evidence="2" key="1">
    <citation type="submission" date="2005-09" db="EMBL/GenBank/DDBJ databases">
        <authorList>
            <person name="Mural R.J."/>
            <person name="Li P.W."/>
            <person name="Adams M.D."/>
            <person name="Amanatides P.G."/>
            <person name="Baden-Tillson H."/>
            <person name="Barnstead M."/>
            <person name="Chin S.H."/>
            <person name="Dew I."/>
            <person name="Evans C.A."/>
            <person name="Ferriera S."/>
            <person name="Flanigan M."/>
            <person name="Fosler C."/>
            <person name="Glodek A."/>
            <person name="Gu Z."/>
            <person name="Holt R.A."/>
            <person name="Jennings D."/>
            <person name="Kraft C.L."/>
            <person name="Lu F."/>
            <person name="Nguyen T."/>
            <person name="Nusskern D.R."/>
            <person name="Pfannkoch C.M."/>
            <person name="Sitter C."/>
            <person name="Sutton G.G."/>
            <person name="Venter J.C."/>
            <person name="Wang Z."/>
            <person name="Woodage T."/>
            <person name="Zheng X.H."/>
            <person name="Zhong F."/>
        </authorList>
    </citation>
    <scope>NUCLEOTIDE SEQUENCE [LARGE SCALE GENOMIC DNA]</scope>
    <source>
        <strain>BN</strain>
        <strain evidence="2">Sprague-Dawley</strain>
    </source>
</reference>
<protein>
    <submittedName>
        <fullName evidence="1">RCG51430</fullName>
    </submittedName>
</protein>